<dbReference type="EMBL" id="JAEPBG010000003">
    <property type="protein sequence ID" value="MBK4734812.1"/>
    <property type="molecule type" value="Genomic_DNA"/>
</dbReference>
<evidence type="ECO:0000313" key="3">
    <source>
        <dbReference type="Proteomes" id="UP000622890"/>
    </source>
</evidence>
<evidence type="ECO:0000313" key="2">
    <source>
        <dbReference type="EMBL" id="MBK4734812.1"/>
    </source>
</evidence>
<dbReference type="AlphaFoldDB" id="A0A934SSJ2"/>
<keyword evidence="1" id="KW-1133">Transmembrane helix</keyword>
<comment type="caution">
    <text evidence="2">The sequence shown here is derived from an EMBL/GenBank/DDBJ whole genome shotgun (WGS) entry which is preliminary data.</text>
</comment>
<name>A0A934SSJ2_9BURK</name>
<evidence type="ECO:0000256" key="1">
    <source>
        <dbReference type="SAM" id="Phobius"/>
    </source>
</evidence>
<sequence>MRLRMRTRHGHGAGRQRGALLLQSLIAVALFSAGIVSLLLVSATAVDQVSQAHYRANASLLAGKALAQIRLGSNDADLRKQWATDGDAFKAWRGEVEAALPGVGALPPLITFDTDGAIVITLRWRAPAETQGHKHVIATRMPI</sequence>
<protein>
    <submittedName>
        <fullName evidence="2">Uncharacterized protein</fullName>
    </submittedName>
</protein>
<feature type="transmembrane region" description="Helical" evidence="1">
    <location>
        <begin position="20"/>
        <end position="41"/>
    </location>
</feature>
<dbReference type="RefSeq" id="WP_200591587.1">
    <property type="nucleotide sequence ID" value="NZ_JAEPBG010000003.1"/>
</dbReference>
<gene>
    <name evidence="2" type="ORF">JJB74_09370</name>
</gene>
<proteinExistence type="predicted"/>
<keyword evidence="1" id="KW-0812">Transmembrane</keyword>
<organism evidence="2 3">
    <name type="scientific">Noviherbaspirillum pedocola</name>
    <dbReference type="NCBI Taxonomy" id="2801341"/>
    <lineage>
        <taxon>Bacteria</taxon>
        <taxon>Pseudomonadati</taxon>
        <taxon>Pseudomonadota</taxon>
        <taxon>Betaproteobacteria</taxon>
        <taxon>Burkholderiales</taxon>
        <taxon>Oxalobacteraceae</taxon>
        <taxon>Noviherbaspirillum</taxon>
    </lineage>
</organism>
<accession>A0A934SSJ2</accession>
<keyword evidence="1" id="KW-0472">Membrane</keyword>
<dbReference type="Proteomes" id="UP000622890">
    <property type="component" value="Unassembled WGS sequence"/>
</dbReference>
<reference evidence="2" key="1">
    <citation type="submission" date="2021-01" db="EMBL/GenBank/DDBJ databases">
        <title>Genome sequence of strain Noviherbaspirillum sp. DKR-6.</title>
        <authorList>
            <person name="Chaudhary D.K."/>
        </authorList>
    </citation>
    <scope>NUCLEOTIDE SEQUENCE</scope>
    <source>
        <strain evidence="2">DKR-6</strain>
    </source>
</reference>
<keyword evidence="3" id="KW-1185">Reference proteome</keyword>